<proteinExistence type="predicted"/>
<feature type="transmembrane region" description="Helical" evidence="2">
    <location>
        <begin position="20"/>
        <end position="38"/>
    </location>
</feature>
<protein>
    <submittedName>
        <fullName evidence="3">Uncharacterized protein</fullName>
    </submittedName>
</protein>
<evidence type="ECO:0000256" key="2">
    <source>
        <dbReference type="SAM" id="Phobius"/>
    </source>
</evidence>
<dbReference type="AlphaFoldDB" id="X1SVC6"/>
<accession>X1SVC6</accession>
<keyword evidence="2" id="KW-1133">Transmembrane helix</keyword>
<keyword evidence="2" id="KW-0812">Transmembrane</keyword>
<organism evidence="3">
    <name type="scientific">marine sediment metagenome</name>
    <dbReference type="NCBI Taxonomy" id="412755"/>
    <lineage>
        <taxon>unclassified sequences</taxon>
        <taxon>metagenomes</taxon>
        <taxon>ecological metagenomes</taxon>
    </lineage>
</organism>
<comment type="caution">
    <text evidence="3">The sequence shown here is derived from an EMBL/GenBank/DDBJ whole genome shotgun (WGS) entry which is preliminary data.</text>
</comment>
<evidence type="ECO:0000256" key="1">
    <source>
        <dbReference type="SAM" id="MobiDB-lite"/>
    </source>
</evidence>
<dbReference type="EMBL" id="BARW01006680">
    <property type="protein sequence ID" value="GAI79305.1"/>
    <property type="molecule type" value="Genomic_DNA"/>
</dbReference>
<keyword evidence="2" id="KW-0472">Membrane</keyword>
<evidence type="ECO:0000313" key="3">
    <source>
        <dbReference type="EMBL" id="GAI79305.1"/>
    </source>
</evidence>
<reference evidence="3" key="1">
    <citation type="journal article" date="2014" name="Front. Microbiol.">
        <title>High frequency of phylogenetically diverse reductive dehalogenase-homologous genes in deep subseafloor sedimentary metagenomes.</title>
        <authorList>
            <person name="Kawai M."/>
            <person name="Futagami T."/>
            <person name="Toyoda A."/>
            <person name="Takaki Y."/>
            <person name="Nishi S."/>
            <person name="Hori S."/>
            <person name="Arai W."/>
            <person name="Tsubouchi T."/>
            <person name="Morono Y."/>
            <person name="Uchiyama I."/>
            <person name="Ito T."/>
            <person name="Fujiyama A."/>
            <person name="Inagaki F."/>
            <person name="Takami H."/>
        </authorList>
    </citation>
    <scope>NUCLEOTIDE SEQUENCE</scope>
    <source>
        <strain evidence="3">Expedition CK06-06</strain>
    </source>
</reference>
<gene>
    <name evidence="3" type="ORF">S12H4_14034</name>
</gene>
<name>X1SVC6_9ZZZZ</name>
<feature type="region of interest" description="Disordered" evidence="1">
    <location>
        <begin position="110"/>
        <end position="142"/>
    </location>
</feature>
<sequence length="142" mass="14154">MSWVDTIATAEKGKVPYGAIFLASVAQAIGVVSAGALVSKYPQTTKYANPLVGGAGAVLVPQLGKWIGEDGAKALGIGFGCQAVSPYIGRGINSIVGAFAPTPIPAAGRRVTSPIAGRRVTPTAGATESELADSATAGAETR</sequence>